<feature type="compositionally biased region" description="Basic and acidic residues" evidence="1">
    <location>
        <begin position="26"/>
        <end position="46"/>
    </location>
</feature>
<dbReference type="Proteomes" id="UP000541444">
    <property type="component" value="Unassembled WGS sequence"/>
</dbReference>
<feature type="non-terminal residue" evidence="2">
    <location>
        <position position="85"/>
    </location>
</feature>
<accession>A0A7J7MIL2</accession>
<keyword evidence="3" id="KW-1185">Reference proteome</keyword>
<gene>
    <name evidence="2" type="ORF">GIB67_035691</name>
</gene>
<evidence type="ECO:0000313" key="3">
    <source>
        <dbReference type="Proteomes" id="UP000541444"/>
    </source>
</evidence>
<dbReference type="AlphaFoldDB" id="A0A7J7MIL2"/>
<reference evidence="2 3" key="1">
    <citation type="journal article" date="2020" name="IScience">
        <title>Genome Sequencing of the Endangered Kingdonia uniflora (Circaeasteraceae, Ranunculales) Reveals Potential Mechanisms of Evolutionary Specialization.</title>
        <authorList>
            <person name="Sun Y."/>
            <person name="Deng T."/>
            <person name="Zhang A."/>
            <person name="Moore M.J."/>
            <person name="Landis J.B."/>
            <person name="Lin N."/>
            <person name="Zhang H."/>
            <person name="Zhang X."/>
            <person name="Huang J."/>
            <person name="Zhang X."/>
            <person name="Sun H."/>
            <person name="Wang H."/>
        </authorList>
    </citation>
    <scope>NUCLEOTIDE SEQUENCE [LARGE SCALE GENOMIC DNA]</scope>
    <source>
        <strain evidence="2">TB1705</strain>
        <tissue evidence="2">Leaf</tissue>
    </source>
</reference>
<comment type="caution">
    <text evidence="2">The sequence shown here is derived from an EMBL/GenBank/DDBJ whole genome shotgun (WGS) entry which is preliminary data.</text>
</comment>
<proteinExistence type="predicted"/>
<feature type="region of interest" description="Disordered" evidence="1">
    <location>
        <begin position="26"/>
        <end position="85"/>
    </location>
</feature>
<sequence>MCHLLECIRKLNGRQKESFLKKWTEKKKMDKKKENGQKGIRMDERNLTNQIGGETSRKPKSTLGFPKIIPHHHTTISHNHQTTTG</sequence>
<dbReference type="EMBL" id="JACGCM010001462">
    <property type="protein sequence ID" value="KAF6154726.1"/>
    <property type="molecule type" value="Genomic_DNA"/>
</dbReference>
<name>A0A7J7MIL2_9MAGN</name>
<evidence type="ECO:0000313" key="2">
    <source>
        <dbReference type="EMBL" id="KAF6154726.1"/>
    </source>
</evidence>
<protein>
    <submittedName>
        <fullName evidence="2">Uncharacterized protein</fullName>
    </submittedName>
</protein>
<evidence type="ECO:0000256" key="1">
    <source>
        <dbReference type="SAM" id="MobiDB-lite"/>
    </source>
</evidence>
<feature type="compositionally biased region" description="Polar residues" evidence="1">
    <location>
        <begin position="76"/>
        <end position="85"/>
    </location>
</feature>
<organism evidence="2 3">
    <name type="scientific">Kingdonia uniflora</name>
    <dbReference type="NCBI Taxonomy" id="39325"/>
    <lineage>
        <taxon>Eukaryota</taxon>
        <taxon>Viridiplantae</taxon>
        <taxon>Streptophyta</taxon>
        <taxon>Embryophyta</taxon>
        <taxon>Tracheophyta</taxon>
        <taxon>Spermatophyta</taxon>
        <taxon>Magnoliopsida</taxon>
        <taxon>Ranunculales</taxon>
        <taxon>Circaeasteraceae</taxon>
        <taxon>Kingdonia</taxon>
    </lineage>
</organism>